<dbReference type="InterPro" id="IPR011051">
    <property type="entry name" value="RmlC_Cupin_sf"/>
</dbReference>
<dbReference type="PANTHER" id="PTHR41517">
    <property type="entry name" value="1,2-DIOXYGENASE PROTEIN-RELATED"/>
    <property type="match status" value="1"/>
</dbReference>
<name>A0A7R9UEK6_9STRA</name>
<dbReference type="AlphaFoldDB" id="A0A7R9UEK6"/>
<accession>A0A7R9UEK6</accession>
<organism evidence="1">
    <name type="scientific">Pinguiococcus pyrenoidosus</name>
    <dbReference type="NCBI Taxonomy" id="172671"/>
    <lineage>
        <taxon>Eukaryota</taxon>
        <taxon>Sar</taxon>
        <taxon>Stramenopiles</taxon>
        <taxon>Ochrophyta</taxon>
        <taxon>Pinguiophyceae</taxon>
        <taxon>Pinguiochrysidales</taxon>
        <taxon>Pinguiochrysidaceae</taxon>
        <taxon>Pinguiococcus</taxon>
    </lineage>
</organism>
<evidence type="ECO:0008006" key="2">
    <source>
        <dbReference type="Google" id="ProtNLM"/>
    </source>
</evidence>
<dbReference type="PANTHER" id="PTHR41517:SF1">
    <property type="entry name" value="CUPIN"/>
    <property type="match status" value="1"/>
</dbReference>
<sequence>MRTARALVLHRRPTTLFRSSLLSHLHCRYPPALSVYTKMSTATAVENGLAAAPPAKKMRLNGAADDRATDITAKAAEPVRIFEYTSAANPEMTEVPVAALEPSTHEAGETRVIPFDLSKQLRVSYPATSPNLMASFLRINPNDTLPTKACATSQAFFVIRGSGSSATEFGTMRWGEGDLFVLPSTAEEVVHTAGETDAALYWITDEPLLRYLGVAPSEQRFSPAHYSKERLLGEVERVSHEEGAEHRNRMGILLGSDVTEQEGTKTLTHTLWSLLNVLPAGDAQRPHRHNSVALDLCVNAVPGKVYTLMGKELDEDGWVKNPIRCDWTTGGVFVTPPGWWHSHHNDSDEPAWVLPMQDAGLYTHQRTLDIRFSPPLKKEKEQEEKTVVA</sequence>
<dbReference type="CDD" id="cd02216">
    <property type="entry name" value="cupin_GDO-like_N"/>
    <property type="match status" value="1"/>
</dbReference>
<dbReference type="Gene3D" id="2.60.120.10">
    <property type="entry name" value="Jelly Rolls"/>
    <property type="match status" value="2"/>
</dbReference>
<proteinExistence type="predicted"/>
<dbReference type="EMBL" id="HBEA01017460">
    <property type="protein sequence ID" value="CAD8263758.1"/>
    <property type="molecule type" value="Transcribed_RNA"/>
</dbReference>
<gene>
    <name evidence="1" type="ORF">PPYR1160_LOCUS13260</name>
</gene>
<protein>
    <recommendedName>
        <fullName evidence="2">Cupin 2 conserved barrel domain-containing protein</fullName>
    </recommendedName>
</protein>
<dbReference type="InterPro" id="IPR014710">
    <property type="entry name" value="RmlC-like_jellyroll"/>
</dbReference>
<evidence type="ECO:0000313" key="1">
    <source>
        <dbReference type="EMBL" id="CAD8263758.1"/>
    </source>
</evidence>
<dbReference type="InterPro" id="IPR047183">
    <property type="entry name" value="GDO-like"/>
</dbReference>
<dbReference type="GO" id="GO:0051213">
    <property type="term" value="F:dioxygenase activity"/>
    <property type="evidence" value="ECO:0007669"/>
    <property type="project" value="InterPro"/>
</dbReference>
<reference evidence="1" key="1">
    <citation type="submission" date="2021-01" db="EMBL/GenBank/DDBJ databases">
        <authorList>
            <person name="Corre E."/>
            <person name="Pelletier E."/>
            <person name="Niang G."/>
            <person name="Scheremetjew M."/>
            <person name="Finn R."/>
            <person name="Kale V."/>
            <person name="Holt S."/>
            <person name="Cochrane G."/>
            <person name="Meng A."/>
            <person name="Brown T."/>
            <person name="Cohen L."/>
        </authorList>
    </citation>
    <scope>NUCLEOTIDE SEQUENCE</scope>
    <source>
        <strain evidence="1">CCMP2078</strain>
    </source>
</reference>
<dbReference type="SUPFAM" id="SSF51182">
    <property type="entry name" value="RmlC-like cupins"/>
    <property type="match status" value="1"/>
</dbReference>